<name>A0A0L6JU50_9FIRM</name>
<dbReference type="eggNOG" id="COG2205">
    <property type="taxonomic scope" value="Bacteria"/>
</dbReference>
<feature type="transmembrane region" description="Helical" evidence="1">
    <location>
        <begin position="25"/>
        <end position="43"/>
    </location>
</feature>
<feature type="transmembrane region" description="Helical" evidence="1">
    <location>
        <begin position="304"/>
        <end position="322"/>
    </location>
</feature>
<sequence>MEEIFSWEEKTSSVKEQISVNKETVILLFCCIGLGIAGDILLFEKPFGISYPIFILVFYAIFLWRLRGLLKFKLDFGWLLCVPVIGLSSTYAIYSNNVFRVLNFAAVPILIVAQTIILTGCNKNKWSSLSFILDILEGMFIKVFRHMGKPFVIISKIPLFNTHKNKNIVKILAGLVISLPVILIVIPLLASADKVFQHYLNNLPNLFTGLRIDEIISRIIFIALLSLASFSYIWSLHNKKSKEQIENCDKNKDQWKILDPVIVSTILVCVNLIYAVFVTIQFTYLLGGTKPLGFSFSEYARRGFFELVAVSLINFSILLLNINFTRNSGKNSHLTVKVLNTFLIICTLIMLYSAHYRMWLYEDAYGYTYLRVFTHSFMVFIFILLIVSAIKVWNTKLLLFKYYVIIGLISYMAINFINVDNIIASKNIDRLKDGKALDVAYFNNLSYDAVKYLEKYIYDKDYSVKIQQVFWNKKNALERKTGWQSFNVSEYNASNILAKYKLNINQP</sequence>
<dbReference type="Proteomes" id="UP000036923">
    <property type="component" value="Unassembled WGS sequence"/>
</dbReference>
<feature type="transmembrane region" description="Helical" evidence="1">
    <location>
        <begin position="372"/>
        <end position="393"/>
    </location>
</feature>
<feature type="transmembrane region" description="Helical" evidence="1">
    <location>
        <begin position="171"/>
        <end position="190"/>
    </location>
</feature>
<dbReference type="OrthoDB" id="9767931at2"/>
<keyword evidence="1" id="KW-0472">Membrane</keyword>
<accession>A0A0L6JU50</accession>
<feature type="transmembrane region" description="Helical" evidence="1">
    <location>
        <begin position="101"/>
        <end position="121"/>
    </location>
</feature>
<dbReference type="InterPro" id="IPR025291">
    <property type="entry name" value="DUF4153"/>
</dbReference>
<evidence type="ECO:0000313" key="3">
    <source>
        <dbReference type="Proteomes" id="UP000036923"/>
    </source>
</evidence>
<keyword evidence="1" id="KW-0812">Transmembrane</keyword>
<gene>
    <name evidence="2" type="ORF">Bccel_4617</name>
</gene>
<dbReference type="EMBL" id="LGTC01000001">
    <property type="protein sequence ID" value="KNY29343.1"/>
    <property type="molecule type" value="Genomic_DNA"/>
</dbReference>
<keyword evidence="3" id="KW-1185">Reference proteome</keyword>
<evidence type="ECO:0000256" key="1">
    <source>
        <dbReference type="SAM" id="Phobius"/>
    </source>
</evidence>
<dbReference type="RefSeq" id="WP_050753737.1">
    <property type="nucleotide sequence ID" value="NZ_JQKC01000001.1"/>
</dbReference>
<feature type="transmembrane region" description="Helical" evidence="1">
    <location>
        <begin position="49"/>
        <end position="66"/>
    </location>
</feature>
<dbReference type="PATRIC" id="fig|398512.5.peg.4837"/>
<feature type="transmembrane region" description="Helical" evidence="1">
    <location>
        <begin position="400"/>
        <end position="417"/>
    </location>
</feature>
<feature type="transmembrane region" description="Helical" evidence="1">
    <location>
        <begin position="215"/>
        <end position="236"/>
    </location>
</feature>
<feature type="transmembrane region" description="Helical" evidence="1">
    <location>
        <begin position="78"/>
        <end position="95"/>
    </location>
</feature>
<keyword evidence="1" id="KW-1133">Transmembrane helix</keyword>
<proteinExistence type="predicted"/>
<dbReference type="Pfam" id="PF13687">
    <property type="entry name" value="DUF4153"/>
    <property type="match status" value="1"/>
</dbReference>
<reference evidence="3" key="1">
    <citation type="submission" date="2015-07" db="EMBL/GenBank/DDBJ databases">
        <title>Near-Complete Genome Sequence of the Cellulolytic Bacterium Bacteroides (Pseudobacteroides) cellulosolvens ATCC 35603.</title>
        <authorList>
            <person name="Dassa B."/>
            <person name="Utturkar S.M."/>
            <person name="Klingeman D.M."/>
            <person name="Hurt R.A."/>
            <person name="Keller M."/>
            <person name="Xu J."/>
            <person name="Reddy Y.H.K."/>
            <person name="Borovok I."/>
            <person name="Grinberg I.R."/>
            <person name="Lamed R."/>
            <person name="Zhivin O."/>
            <person name="Bayer E.A."/>
            <person name="Brown S.D."/>
        </authorList>
    </citation>
    <scope>NUCLEOTIDE SEQUENCE [LARGE SCALE GENOMIC DNA]</scope>
    <source>
        <strain evidence="3">DSM 2933</strain>
    </source>
</reference>
<protein>
    <submittedName>
        <fullName evidence="2">Uncharacterized protein</fullName>
    </submittedName>
</protein>
<comment type="caution">
    <text evidence="2">The sequence shown here is derived from an EMBL/GenBank/DDBJ whole genome shotgun (WGS) entry which is preliminary data.</text>
</comment>
<feature type="transmembrane region" description="Helical" evidence="1">
    <location>
        <begin position="257"/>
        <end position="284"/>
    </location>
</feature>
<feature type="transmembrane region" description="Helical" evidence="1">
    <location>
        <begin position="334"/>
        <end position="352"/>
    </location>
</feature>
<dbReference type="AlphaFoldDB" id="A0A0L6JU50"/>
<dbReference type="STRING" id="398512.Bccel_4617"/>
<organism evidence="2 3">
    <name type="scientific">Pseudobacteroides cellulosolvens ATCC 35603 = DSM 2933</name>
    <dbReference type="NCBI Taxonomy" id="398512"/>
    <lineage>
        <taxon>Bacteria</taxon>
        <taxon>Bacillati</taxon>
        <taxon>Bacillota</taxon>
        <taxon>Clostridia</taxon>
        <taxon>Eubacteriales</taxon>
        <taxon>Oscillospiraceae</taxon>
        <taxon>Pseudobacteroides</taxon>
    </lineage>
</organism>
<evidence type="ECO:0000313" key="2">
    <source>
        <dbReference type="EMBL" id="KNY29343.1"/>
    </source>
</evidence>